<feature type="transmembrane region" description="Helical" evidence="2">
    <location>
        <begin position="50"/>
        <end position="77"/>
    </location>
</feature>
<organism evidence="3 4">
    <name type="scientific">Actinomadura parmotrematis</name>
    <dbReference type="NCBI Taxonomy" id="2864039"/>
    <lineage>
        <taxon>Bacteria</taxon>
        <taxon>Bacillati</taxon>
        <taxon>Actinomycetota</taxon>
        <taxon>Actinomycetes</taxon>
        <taxon>Streptosporangiales</taxon>
        <taxon>Thermomonosporaceae</taxon>
        <taxon>Actinomadura</taxon>
    </lineage>
</organism>
<keyword evidence="4" id="KW-1185">Reference proteome</keyword>
<comment type="caution">
    <text evidence="3">The sequence shown here is derived from an EMBL/GenBank/DDBJ whole genome shotgun (WGS) entry which is preliminary data.</text>
</comment>
<dbReference type="Proteomes" id="UP000774570">
    <property type="component" value="Unassembled WGS sequence"/>
</dbReference>
<dbReference type="SUPFAM" id="SSF103473">
    <property type="entry name" value="MFS general substrate transporter"/>
    <property type="match status" value="1"/>
</dbReference>
<dbReference type="InterPro" id="IPR036259">
    <property type="entry name" value="MFS_trans_sf"/>
</dbReference>
<evidence type="ECO:0000313" key="3">
    <source>
        <dbReference type="EMBL" id="MBW8482032.1"/>
    </source>
</evidence>
<feature type="transmembrane region" description="Helical" evidence="2">
    <location>
        <begin position="83"/>
        <end position="103"/>
    </location>
</feature>
<keyword evidence="2" id="KW-0472">Membrane</keyword>
<feature type="region of interest" description="Disordered" evidence="1">
    <location>
        <begin position="109"/>
        <end position="136"/>
    </location>
</feature>
<gene>
    <name evidence="3" type="ORF">K1Y72_06625</name>
</gene>
<evidence type="ECO:0000256" key="2">
    <source>
        <dbReference type="SAM" id="Phobius"/>
    </source>
</evidence>
<reference evidence="3 4" key="1">
    <citation type="submission" date="2021-07" db="EMBL/GenBank/DDBJ databases">
        <title>Actinomadura sp. PM05-2 isolated from lichen.</title>
        <authorList>
            <person name="Somphong A."/>
            <person name="Phongsopitanun W."/>
            <person name="Tanasupawat S."/>
            <person name="Peongsungnone V."/>
        </authorList>
    </citation>
    <scope>NUCLEOTIDE SEQUENCE [LARGE SCALE GENOMIC DNA]</scope>
    <source>
        <strain evidence="3 4">PM05-2</strain>
    </source>
</reference>
<dbReference type="InterPro" id="IPR009937">
    <property type="entry name" value="Phage_holin_3_6"/>
</dbReference>
<name>A0ABS7FNU7_9ACTN</name>
<sequence>MTDRQGTDLAGVPTADLIKSLSERSAELVREELQLAQLELKTKATRAGKAAGILGGAGLVALYGGGALVATLILALAAALPGWAAALIVTVVLFAVAGVLALVGKKRMAAAAPPKPEQAVESVREDVQEIKSRGHR</sequence>
<protein>
    <submittedName>
        <fullName evidence="3">Phage holin family protein</fullName>
    </submittedName>
</protein>
<evidence type="ECO:0000313" key="4">
    <source>
        <dbReference type="Proteomes" id="UP000774570"/>
    </source>
</evidence>
<keyword evidence="2" id="KW-0812">Transmembrane</keyword>
<feature type="compositionally biased region" description="Basic and acidic residues" evidence="1">
    <location>
        <begin position="122"/>
        <end position="136"/>
    </location>
</feature>
<dbReference type="RefSeq" id="WP_220164231.1">
    <property type="nucleotide sequence ID" value="NZ_JAIBOA010000003.1"/>
</dbReference>
<keyword evidence="2" id="KW-1133">Transmembrane helix</keyword>
<proteinExistence type="predicted"/>
<dbReference type="EMBL" id="JAIBOA010000003">
    <property type="protein sequence ID" value="MBW8482032.1"/>
    <property type="molecule type" value="Genomic_DNA"/>
</dbReference>
<accession>A0ABS7FNU7</accession>
<evidence type="ECO:0000256" key="1">
    <source>
        <dbReference type="SAM" id="MobiDB-lite"/>
    </source>
</evidence>
<dbReference type="Pfam" id="PF07332">
    <property type="entry name" value="Phage_holin_3_6"/>
    <property type="match status" value="1"/>
</dbReference>